<gene>
    <name evidence="2" type="ORF">EC973_009020</name>
</gene>
<feature type="coiled-coil region" evidence="1">
    <location>
        <begin position="87"/>
        <end position="117"/>
    </location>
</feature>
<evidence type="ECO:0000313" key="2">
    <source>
        <dbReference type="EMBL" id="KAF7720426.1"/>
    </source>
</evidence>
<sequence length="145" mass="16730">DYVTLPTAKSYESHVDVELSKAINALIDVYRNCETTQQRVDLVREITTVAENFSPVAIDDMSFPTDIKTKGRRKQTKGSRLPSAFELAEEKEKAKELQKKREECNRAKESVEVVLDDKKKRAKMEEYEVEMLWPAKKQRYGDATV</sequence>
<dbReference type="Proteomes" id="UP000605846">
    <property type="component" value="Unassembled WGS sequence"/>
</dbReference>
<evidence type="ECO:0000256" key="1">
    <source>
        <dbReference type="SAM" id="Coils"/>
    </source>
</evidence>
<proteinExistence type="predicted"/>
<keyword evidence="1" id="KW-0175">Coiled coil</keyword>
<dbReference type="OrthoDB" id="2379842at2759"/>
<feature type="non-terminal residue" evidence="2">
    <location>
        <position position="1"/>
    </location>
</feature>
<evidence type="ECO:0000313" key="3">
    <source>
        <dbReference type="Proteomes" id="UP000605846"/>
    </source>
</evidence>
<comment type="caution">
    <text evidence="2">The sequence shown here is derived from an EMBL/GenBank/DDBJ whole genome shotgun (WGS) entry which is preliminary data.</text>
</comment>
<protein>
    <submittedName>
        <fullName evidence="2">Uncharacterized protein</fullName>
    </submittedName>
</protein>
<dbReference type="AlphaFoldDB" id="A0A8H7BIH6"/>
<keyword evidence="3" id="KW-1185">Reference proteome</keyword>
<name>A0A8H7BIH6_9FUNG</name>
<reference evidence="2" key="1">
    <citation type="submission" date="2020-01" db="EMBL/GenBank/DDBJ databases">
        <title>Genome Sequencing of Three Apophysomyces-Like Fungal Strains Confirms a Novel Fungal Genus in the Mucoromycota with divergent Burkholderia-like Endosymbiotic Bacteria.</title>
        <authorList>
            <person name="Stajich J.E."/>
            <person name="Macias A.M."/>
            <person name="Carter-House D."/>
            <person name="Lovett B."/>
            <person name="Kasson L.R."/>
            <person name="Berry K."/>
            <person name="Grigoriev I."/>
            <person name="Chang Y."/>
            <person name="Spatafora J."/>
            <person name="Kasson M.T."/>
        </authorList>
    </citation>
    <scope>NUCLEOTIDE SEQUENCE</scope>
    <source>
        <strain evidence="2">NRRL A-21654</strain>
    </source>
</reference>
<accession>A0A8H7BIH6</accession>
<feature type="non-terminal residue" evidence="2">
    <location>
        <position position="145"/>
    </location>
</feature>
<dbReference type="EMBL" id="JABAYA010000821">
    <property type="protein sequence ID" value="KAF7720426.1"/>
    <property type="molecule type" value="Genomic_DNA"/>
</dbReference>
<organism evidence="2 3">
    <name type="scientific">Apophysomyces ossiformis</name>
    <dbReference type="NCBI Taxonomy" id="679940"/>
    <lineage>
        <taxon>Eukaryota</taxon>
        <taxon>Fungi</taxon>
        <taxon>Fungi incertae sedis</taxon>
        <taxon>Mucoromycota</taxon>
        <taxon>Mucoromycotina</taxon>
        <taxon>Mucoromycetes</taxon>
        <taxon>Mucorales</taxon>
        <taxon>Mucorineae</taxon>
        <taxon>Mucoraceae</taxon>
        <taxon>Apophysomyces</taxon>
    </lineage>
</organism>